<dbReference type="Pfam" id="PF02234">
    <property type="entry name" value="CDI"/>
    <property type="match status" value="1"/>
</dbReference>
<proteinExistence type="inferred from homology"/>
<dbReference type="Proteomes" id="UP001153292">
    <property type="component" value="Chromosome 1"/>
</dbReference>
<organism evidence="5 6">
    <name type="scientific">Chilo suppressalis</name>
    <name type="common">Asiatic rice borer moth</name>
    <dbReference type="NCBI Taxonomy" id="168631"/>
    <lineage>
        <taxon>Eukaryota</taxon>
        <taxon>Metazoa</taxon>
        <taxon>Ecdysozoa</taxon>
        <taxon>Arthropoda</taxon>
        <taxon>Hexapoda</taxon>
        <taxon>Insecta</taxon>
        <taxon>Pterygota</taxon>
        <taxon>Neoptera</taxon>
        <taxon>Endopterygota</taxon>
        <taxon>Lepidoptera</taxon>
        <taxon>Glossata</taxon>
        <taxon>Ditrysia</taxon>
        <taxon>Pyraloidea</taxon>
        <taxon>Crambidae</taxon>
        <taxon>Crambinae</taxon>
        <taxon>Chilo</taxon>
    </lineage>
</organism>
<name>A0ABN8AWJ5_CHISP</name>
<evidence type="ECO:0000256" key="1">
    <source>
        <dbReference type="ARBA" id="ARBA00006726"/>
    </source>
</evidence>
<dbReference type="EMBL" id="OU963894">
    <property type="protein sequence ID" value="CAH0397084.1"/>
    <property type="molecule type" value="Genomic_DNA"/>
</dbReference>
<accession>A0ABN8AWJ5</accession>
<feature type="compositionally biased region" description="Low complexity" evidence="3">
    <location>
        <begin position="207"/>
        <end position="224"/>
    </location>
</feature>
<keyword evidence="6" id="KW-1185">Reference proteome</keyword>
<gene>
    <name evidence="5" type="ORF">CHILSU_LOCUS144</name>
</gene>
<dbReference type="Gene3D" id="4.10.365.10">
    <property type="entry name" value="p27"/>
    <property type="match status" value="1"/>
</dbReference>
<feature type="region of interest" description="Disordered" evidence="3">
    <location>
        <begin position="1"/>
        <end position="20"/>
    </location>
</feature>
<dbReference type="InterPro" id="IPR044898">
    <property type="entry name" value="CDI_dom_sf"/>
</dbReference>
<sequence>MTELRIKPPIIRSPVSLDGQKASLVPLSSVSRQVKCLPKSAHAAERGKRPTGVRAEPQPASPDSVDMAAGGRTPKQRKSDMSSGMAALRNVSNTPRRRRGSCKCLFGAPDRDETTRLMAEQYARDRNWFIRRFNFDIETERPYKVARLESPVKFWDEDKENSRSPVRSATDALACVGNTDLKMLGSPSRRSNGSAGSSPRTPRTPRTPRAARTPRTPRTPASRRQLQMTAAPPRVLESSSRDSFVTSNNDFGALFVSRRKLRVL</sequence>
<reference evidence="5" key="1">
    <citation type="submission" date="2021-12" db="EMBL/GenBank/DDBJ databases">
        <authorList>
            <person name="King R."/>
        </authorList>
    </citation>
    <scope>NUCLEOTIDE SEQUENCE</scope>
</reference>
<protein>
    <recommendedName>
        <fullName evidence="4">Cyclin-dependent kinase inhibitor domain-containing protein</fullName>
    </recommendedName>
</protein>
<evidence type="ECO:0000259" key="4">
    <source>
        <dbReference type="Pfam" id="PF02234"/>
    </source>
</evidence>
<keyword evidence="2" id="KW-0649">Protein kinase inhibitor</keyword>
<evidence type="ECO:0000313" key="6">
    <source>
        <dbReference type="Proteomes" id="UP001153292"/>
    </source>
</evidence>
<feature type="region of interest" description="Disordered" evidence="3">
    <location>
        <begin position="35"/>
        <end position="84"/>
    </location>
</feature>
<dbReference type="InterPro" id="IPR003175">
    <property type="entry name" value="CDI_dom"/>
</dbReference>
<feature type="domain" description="Cyclin-dependent kinase inhibitor" evidence="4">
    <location>
        <begin position="104"/>
        <end position="148"/>
    </location>
</feature>
<comment type="similarity">
    <text evidence="1">Belongs to the CDI family.</text>
</comment>
<evidence type="ECO:0000256" key="3">
    <source>
        <dbReference type="SAM" id="MobiDB-lite"/>
    </source>
</evidence>
<feature type="region of interest" description="Disordered" evidence="3">
    <location>
        <begin position="177"/>
        <end position="243"/>
    </location>
</feature>
<evidence type="ECO:0000313" key="5">
    <source>
        <dbReference type="EMBL" id="CAH0397084.1"/>
    </source>
</evidence>
<evidence type="ECO:0000256" key="2">
    <source>
        <dbReference type="ARBA" id="ARBA00023013"/>
    </source>
</evidence>